<dbReference type="InterPro" id="IPR032675">
    <property type="entry name" value="LRR_dom_sf"/>
</dbReference>
<feature type="domain" description="R13L1/DRL21-like LRR repeat region" evidence="1">
    <location>
        <begin position="68"/>
        <end position="161"/>
    </location>
</feature>
<sequence>MKFLQHISLEGCESFVKLPDSIVRLQGLRFLDIEDTCVNFIPRGFRALTNLRVLCGFPAYIDGDWCTMEELGPLSQLNCLSLWSLENVATALLAAKARVNAKKQLTSLSLTCGGRVGDGLVQGGVSEFKEEKQIIEAVFVVLCPQPCIEHITIERYFGRRSQEHVTISP</sequence>
<dbReference type="Gene3D" id="3.80.10.10">
    <property type="entry name" value="Ribonuclease Inhibitor"/>
    <property type="match status" value="1"/>
</dbReference>
<dbReference type="Pfam" id="PF25019">
    <property type="entry name" value="LRR_R13L1-DRL21"/>
    <property type="match status" value="1"/>
</dbReference>
<organism evidence="2">
    <name type="scientific">Aegilops tauschii</name>
    <name type="common">Tausch's goatgrass</name>
    <name type="synonym">Aegilops squarrosa</name>
    <dbReference type="NCBI Taxonomy" id="37682"/>
    <lineage>
        <taxon>Eukaryota</taxon>
        <taxon>Viridiplantae</taxon>
        <taxon>Streptophyta</taxon>
        <taxon>Embryophyta</taxon>
        <taxon>Tracheophyta</taxon>
        <taxon>Spermatophyta</taxon>
        <taxon>Magnoliopsida</taxon>
        <taxon>Liliopsida</taxon>
        <taxon>Poales</taxon>
        <taxon>Poaceae</taxon>
        <taxon>BOP clade</taxon>
        <taxon>Pooideae</taxon>
        <taxon>Triticodae</taxon>
        <taxon>Triticeae</taxon>
        <taxon>Triticinae</taxon>
        <taxon>Aegilops</taxon>
    </lineage>
</organism>
<dbReference type="AlphaFoldDB" id="M8CG30"/>
<dbReference type="PANTHER" id="PTHR47186">
    <property type="entry name" value="LEUCINE-RICH REPEAT-CONTAINING PROTEIN 57"/>
    <property type="match status" value="1"/>
</dbReference>
<name>M8CG30_AEGTA</name>
<reference evidence="2" key="1">
    <citation type="submission" date="2015-06" db="UniProtKB">
        <authorList>
            <consortium name="EnsemblPlants"/>
        </authorList>
    </citation>
    <scope>IDENTIFICATION</scope>
</reference>
<accession>M8CG30</accession>
<protein>
    <recommendedName>
        <fullName evidence="1">R13L1/DRL21-like LRR repeat region domain-containing protein</fullName>
    </recommendedName>
</protein>
<dbReference type="InterPro" id="IPR056789">
    <property type="entry name" value="LRR_R13L1-DRL21"/>
</dbReference>
<dbReference type="EnsemblPlants" id="EMT33193">
    <property type="protein sequence ID" value="EMT33193"/>
    <property type="gene ID" value="F775_23356"/>
</dbReference>
<evidence type="ECO:0000259" key="1">
    <source>
        <dbReference type="Pfam" id="PF25019"/>
    </source>
</evidence>
<dbReference type="PANTHER" id="PTHR47186:SF49">
    <property type="entry name" value="NB-ARC DOMAIN-CONTAINING PROTEIN"/>
    <property type="match status" value="1"/>
</dbReference>
<evidence type="ECO:0000313" key="2">
    <source>
        <dbReference type="EnsemblPlants" id="EMT33193"/>
    </source>
</evidence>
<dbReference type="SUPFAM" id="SSF52047">
    <property type="entry name" value="RNI-like"/>
    <property type="match status" value="1"/>
</dbReference>
<proteinExistence type="predicted"/>